<protein>
    <submittedName>
        <fullName evidence="2">Ribonuclease H</fullName>
    </submittedName>
</protein>
<reference evidence="2" key="1">
    <citation type="submission" date="2020-09" db="EMBL/GenBank/DDBJ databases">
        <title>Genome-Enabled Discovery of Anthraquinone Biosynthesis in Senna tora.</title>
        <authorList>
            <person name="Kang S.-H."/>
            <person name="Pandey R.P."/>
            <person name="Lee C.-M."/>
            <person name="Sim J.-S."/>
            <person name="Jeong J.-T."/>
            <person name="Choi B.-S."/>
            <person name="Jung M."/>
            <person name="Ginzburg D."/>
            <person name="Zhao K."/>
            <person name="Won S.Y."/>
            <person name="Oh T.-J."/>
            <person name="Yu Y."/>
            <person name="Kim N.-H."/>
            <person name="Lee O.R."/>
            <person name="Lee T.-H."/>
            <person name="Bashyal P."/>
            <person name="Kim T.-S."/>
            <person name="Lee W.-H."/>
            <person name="Kawkins C."/>
            <person name="Kim C.-K."/>
            <person name="Kim J.S."/>
            <person name="Ahn B.O."/>
            <person name="Rhee S.Y."/>
            <person name="Sohng J.K."/>
        </authorList>
    </citation>
    <scope>NUCLEOTIDE SEQUENCE</scope>
    <source>
        <tissue evidence="2">Leaf</tissue>
    </source>
</reference>
<keyword evidence="3" id="KW-1185">Reference proteome</keyword>
<gene>
    <name evidence="2" type="ORF">G2W53_021783</name>
</gene>
<feature type="domain" description="Reverse transcriptase zinc-binding" evidence="1">
    <location>
        <begin position="196"/>
        <end position="282"/>
    </location>
</feature>
<evidence type="ECO:0000313" key="3">
    <source>
        <dbReference type="Proteomes" id="UP000634136"/>
    </source>
</evidence>
<accession>A0A834WNP4</accession>
<organism evidence="2 3">
    <name type="scientific">Senna tora</name>
    <dbReference type="NCBI Taxonomy" id="362788"/>
    <lineage>
        <taxon>Eukaryota</taxon>
        <taxon>Viridiplantae</taxon>
        <taxon>Streptophyta</taxon>
        <taxon>Embryophyta</taxon>
        <taxon>Tracheophyta</taxon>
        <taxon>Spermatophyta</taxon>
        <taxon>Magnoliopsida</taxon>
        <taxon>eudicotyledons</taxon>
        <taxon>Gunneridae</taxon>
        <taxon>Pentapetalae</taxon>
        <taxon>rosids</taxon>
        <taxon>fabids</taxon>
        <taxon>Fabales</taxon>
        <taxon>Fabaceae</taxon>
        <taxon>Caesalpinioideae</taxon>
        <taxon>Cassia clade</taxon>
        <taxon>Senna</taxon>
    </lineage>
</organism>
<evidence type="ECO:0000259" key="1">
    <source>
        <dbReference type="Pfam" id="PF13966"/>
    </source>
</evidence>
<sequence length="301" mass="35567">MCTMIRRKKNRIEALTNDDGDLVYDNETLKDMATYFFRTLYTEEELVRTILDVSGMFPNMPDGCIENCSKPFTMEEVKEAIFSMGPLKAPGPDGINPLFVQSLWETFKESIKILIEEVFLNPRSLEEINQTIIVLIPKVQAPTSVRLRYNIWRLDWARFEYLIPMEIRNKIASIPTPKSDGSEDKPAWRHSNDGRFSVKSTYKFLKGCDRIEQSINWRNIWNWKRLERVKSFLWLCGHNKILTNAARRHRGMGSDESCLRCGVRYKDLLHVLRDCFETINFWMRLVKYGQWLVFFNLDRQE</sequence>
<dbReference type="InterPro" id="IPR026960">
    <property type="entry name" value="RVT-Znf"/>
</dbReference>
<comment type="caution">
    <text evidence="2">The sequence shown here is derived from an EMBL/GenBank/DDBJ whole genome shotgun (WGS) entry which is preliminary data.</text>
</comment>
<evidence type="ECO:0000313" key="2">
    <source>
        <dbReference type="EMBL" id="KAF7823639.1"/>
    </source>
</evidence>
<name>A0A834WNP4_9FABA</name>
<dbReference type="EMBL" id="JAAIUW010000007">
    <property type="protein sequence ID" value="KAF7823639.1"/>
    <property type="molecule type" value="Genomic_DNA"/>
</dbReference>
<dbReference type="OrthoDB" id="1436718at2759"/>
<dbReference type="AlphaFoldDB" id="A0A834WNP4"/>
<dbReference type="Proteomes" id="UP000634136">
    <property type="component" value="Unassembled WGS sequence"/>
</dbReference>
<dbReference type="Pfam" id="PF13966">
    <property type="entry name" value="zf-RVT"/>
    <property type="match status" value="1"/>
</dbReference>
<proteinExistence type="predicted"/>